<proteinExistence type="inferred from homology"/>
<dbReference type="GO" id="GO:0000785">
    <property type="term" value="C:chromatin"/>
    <property type="evidence" value="ECO:0007669"/>
    <property type="project" value="TreeGrafter"/>
</dbReference>
<keyword evidence="6 10" id="KW-0863">Zinc-finger</keyword>
<evidence type="ECO:0000259" key="14">
    <source>
        <dbReference type="PROSITE" id="PS51466"/>
    </source>
</evidence>
<dbReference type="Pfam" id="PF02891">
    <property type="entry name" value="zf-MIZ"/>
    <property type="match status" value="1"/>
</dbReference>
<feature type="domain" description="PINIT" evidence="14">
    <location>
        <begin position="112"/>
        <end position="266"/>
    </location>
</feature>
<feature type="compositionally biased region" description="Gly residues" evidence="11">
    <location>
        <begin position="586"/>
        <end position="595"/>
    </location>
</feature>
<evidence type="ECO:0000256" key="9">
    <source>
        <dbReference type="ARBA" id="ARBA00023242"/>
    </source>
</evidence>
<dbReference type="InterPro" id="IPR003034">
    <property type="entry name" value="SAP_dom"/>
</dbReference>
<dbReference type="InterPro" id="IPR013083">
    <property type="entry name" value="Znf_RING/FYVE/PHD"/>
</dbReference>
<dbReference type="InterPro" id="IPR004181">
    <property type="entry name" value="Znf_MIZ"/>
</dbReference>
<dbReference type="GO" id="GO:0016925">
    <property type="term" value="P:protein sumoylation"/>
    <property type="evidence" value="ECO:0007669"/>
    <property type="project" value="TreeGrafter"/>
</dbReference>
<dbReference type="Gene3D" id="1.10.720.30">
    <property type="entry name" value="SAP domain"/>
    <property type="match status" value="1"/>
</dbReference>
<evidence type="ECO:0000256" key="4">
    <source>
        <dbReference type="ARBA" id="ARBA00022679"/>
    </source>
</evidence>
<dbReference type="GO" id="GO:0016874">
    <property type="term" value="F:ligase activity"/>
    <property type="evidence" value="ECO:0007669"/>
    <property type="project" value="UniProtKB-KW"/>
</dbReference>
<dbReference type="PROSITE" id="PS51044">
    <property type="entry name" value="ZF_SP_RING"/>
    <property type="match status" value="1"/>
</dbReference>
<dbReference type="Gene3D" id="2.60.120.780">
    <property type="entry name" value="PINIT domain"/>
    <property type="match status" value="1"/>
</dbReference>
<evidence type="ECO:0000256" key="3">
    <source>
        <dbReference type="ARBA" id="ARBA00005383"/>
    </source>
</evidence>
<gene>
    <name evidence="15" type="primary">SIZ1_1</name>
    <name evidence="15" type="ORF">HK097_000998</name>
</gene>
<dbReference type="SMART" id="SM00513">
    <property type="entry name" value="SAP"/>
    <property type="match status" value="1"/>
</dbReference>
<dbReference type="PROSITE" id="PS51466">
    <property type="entry name" value="PINIT"/>
    <property type="match status" value="1"/>
</dbReference>
<name>A0AAD5S789_9FUNG</name>
<dbReference type="InterPro" id="IPR036361">
    <property type="entry name" value="SAP_dom_sf"/>
</dbReference>
<feature type="compositionally biased region" description="Basic and acidic residues" evidence="11">
    <location>
        <begin position="492"/>
        <end position="503"/>
    </location>
</feature>
<dbReference type="GO" id="GO:0005634">
    <property type="term" value="C:nucleus"/>
    <property type="evidence" value="ECO:0007669"/>
    <property type="project" value="UniProtKB-SubCell"/>
</dbReference>
<dbReference type="GO" id="GO:0061665">
    <property type="term" value="F:SUMO ligase activity"/>
    <property type="evidence" value="ECO:0007669"/>
    <property type="project" value="TreeGrafter"/>
</dbReference>
<feature type="compositionally biased region" description="Basic and acidic residues" evidence="11">
    <location>
        <begin position="394"/>
        <end position="413"/>
    </location>
</feature>
<feature type="domain" description="SAP" evidence="12">
    <location>
        <begin position="9"/>
        <end position="43"/>
    </location>
</feature>
<dbReference type="Pfam" id="PF02037">
    <property type="entry name" value="SAP"/>
    <property type="match status" value="1"/>
</dbReference>
<comment type="subcellular location">
    <subcellularLocation>
        <location evidence="1">Nucleus</location>
    </subcellularLocation>
</comment>
<organism evidence="15 16">
    <name type="scientific">Rhizophlyctis rosea</name>
    <dbReference type="NCBI Taxonomy" id="64517"/>
    <lineage>
        <taxon>Eukaryota</taxon>
        <taxon>Fungi</taxon>
        <taxon>Fungi incertae sedis</taxon>
        <taxon>Chytridiomycota</taxon>
        <taxon>Chytridiomycota incertae sedis</taxon>
        <taxon>Chytridiomycetes</taxon>
        <taxon>Rhizophlyctidales</taxon>
        <taxon>Rhizophlyctidaceae</taxon>
        <taxon>Rhizophlyctis</taxon>
    </lineage>
</organism>
<accession>A0AAD5S789</accession>
<feature type="compositionally biased region" description="Acidic residues" evidence="11">
    <location>
        <begin position="414"/>
        <end position="430"/>
    </location>
</feature>
<feature type="compositionally biased region" description="Low complexity" evidence="11">
    <location>
        <begin position="515"/>
        <end position="536"/>
    </location>
</feature>
<evidence type="ECO:0000256" key="6">
    <source>
        <dbReference type="ARBA" id="ARBA00022771"/>
    </source>
</evidence>
<dbReference type="Pfam" id="PF14324">
    <property type="entry name" value="PINIT"/>
    <property type="match status" value="1"/>
</dbReference>
<feature type="region of interest" description="Disordered" evidence="11">
    <location>
        <begin position="621"/>
        <end position="686"/>
    </location>
</feature>
<dbReference type="AlphaFoldDB" id="A0AAD5S789"/>
<comment type="caution">
    <text evidence="15">The sequence shown here is derived from an EMBL/GenBank/DDBJ whole genome shotgun (WGS) entry which is preliminary data.</text>
</comment>
<reference evidence="15" key="1">
    <citation type="submission" date="2020-05" db="EMBL/GenBank/DDBJ databases">
        <title>Phylogenomic resolution of chytrid fungi.</title>
        <authorList>
            <person name="Stajich J.E."/>
            <person name="Amses K."/>
            <person name="Simmons R."/>
            <person name="Seto K."/>
            <person name="Myers J."/>
            <person name="Bonds A."/>
            <person name="Quandt C.A."/>
            <person name="Barry K."/>
            <person name="Liu P."/>
            <person name="Grigoriev I."/>
            <person name="Longcore J.E."/>
            <person name="James T.Y."/>
        </authorList>
    </citation>
    <scope>NUCLEOTIDE SEQUENCE</scope>
    <source>
        <strain evidence="15">JEL0318</strain>
    </source>
</reference>
<dbReference type="GO" id="GO:0008270">
    <property type="term" value="F:zinc ion binding"/>
    <property type="evidence" value="ECO:0007669"/>
    <property type="project" value="UniProtKB-KW"/>
</dbReference>
<keyword evidence="8" id="KW-0862">Zinc</keyword>
<evidence type="ECO:0000313" key="15">
    <source>
        <dbReference type="EMBL" id="KAJ3046168.1"/>
    </source>
</evidence>
<sequence length="686" mass="75153">MPDEWRVVLHSLKVPQLKEVCKSYAAPYSGLKKELQERLERIVVEAVNSGNILKVNDFILRCRQAGQMGSAHTSPAATPVRIRAVYSDTPMKASPGSMTMASLASIPKNSAASASYSGGMPNFSNTKFKPSPFYEPLESLGTPKVFEVRLGSGFAEFHFELSSSQYARIHPENLQVLFFVTTQNEALAGPASIIYPTKTSLHIGGMEVPRKYLGLKGKPWTAAPADITMYTKKGKKSTLQMKFDTPNEKYDGVKRYVMFAFLSKRIRTPEIIEKIKKTKLMSKEEVLKMRKSSEADDDIEATSEEVSLKDKATLCRITTPARSTTCHHVQCFDLEVFFSMMENYPTYECTACNRVIPWESIIVDGYFAEILAKAPEDVEKVEIQPDGTWSLPEWKKEDTVKEEKDAKTKKEELPGDGDEDVICLSDDDDAAPAAGPSKSNKAATPARKAASPEVIDLTSDSEEPPPPPRSAPRRHSGTNGVNGTSKNPSDSVKVERANSRRESTGPNGWASPVIANTAAWSTPMAAAAQPAWQSPPSRSEPNAMEWERMRTPDNTSHHDIDQYTYTPPSNNNPWGASAMPSYHNGSSGGSGGGEFGDFTSYRDASFGRMRHQTDWDFGDARAWSAGGANVNGSERSGRGWSGGNGGQEDGGGYDGGGGSGSRKRGFDELMDASEWRDERSTRARGR</sequence>
<evidence type="ECO:0000259" key="12">
    <source>
        <dbReference type="PROSITE" id="PS50800"/>
    </source>
</evidence>
<evidence type="ECO:0000256" key="10">
    <source>
        <dbReference type="PROSITE-ProRule" id="PRU00452"/>
    </source>
</evidence>
<dbReference type="Gene3D" id="3.30.40.10">
    <property type="entry name" value="Zinc/RING finger domain, C3HC4 (zinc finger)"/>
    <property type="match status" value="1"/>
</dbReference>
<keyword evidence="7" id="KW-0833">Ubl conjugation pathway</keyword>
<dbReference type="CDD" id="cd16650">
    <property type="entry name" value="SP-RING_PIAS-like"/>
    <property type="match status" value="1"/>
</dbReference>
<keyword evidence="16" id="KW-1185">Reference proteome</keyword>
<feature type="compositionally biased region" description="Basic and acidic residues" evidence="11">
    <location>
        <begin position="545"/>
        <end position="561"/>
    </location>
</feature>
<keyword evidence="9" id="KW-0539">Nucleus</keyword>
<dbReference type="PANTHER" id="PTHR10782:SF4">
    <property type="entry name" value="TONALLI, ISOFORM E"/>
    <property type="match status" value="1"/>
</dbReference>
<dbReference type="Proteomes" id="UP001212841">
    <property type="component" value="Unassembled WGS sequence"/>
</dbReference>
<evidence type="ECO:0000256" key="1">
    <source>
        <dbReference type="ARBA" id="ARBA00004123"/>
    </source>
</evidence>
<feature type="region of interest" description="Disordered" evidence="11">
    <location>
        <begin position="394"/>
        <end position="598"/>
    </location>
</feature>
<feature type="compositionally biased region" description="Polar residues" evidence="11">
    <location>
        <begin position="563"/>
        <end position="574"/>
    </location>
</feature>
<evidence type="ECO:0000256" key="11">
    <source>
        <dbReference type="SAM" id="MobiDB-lite"/>
    </source>
</evidence>
<dbReference type="SUPFAM" id="SSF68906">
    <property type="entry name" value="SAP domain"/>
    <property type="match status" value="1"/>
</dbReference>
<feature type="compositionally biased region" description="Polar residues" evidence="11">
    <location>
        <begin position="477"/>
        <end position="490"/>
    </location>
</feature>
<evidence type="ECO:0000256" key="8">
    <source>
        <dbReference type="ARBA" id="ARBA00022833"/>
    </source>
</evidence>
<dbReference type="PROSITE" id="PS50800">
    <property type="entry name" value="SAP"/>
    <property type="match status" value="1"/>
</dbReference>
<feature type="compositionally biased region" description="Gly residues" evidence="11">
    <location>
        <begin position="639"/>
        <end position="660"/>
    </location>
</feature>
<dbReference type="PANTHER" id="PTHR10782">
    <property type="entry name" value="ZINC FINGER MIZ DOMAIN-CONTAINING PROTEIN"/>
    <property type="match status" value="1"/>
</dbReference>
<evidence type="ECO:0000259" key="13">
    <source>
        <dbReference type="PROSITE" id="PS51044"/>
    </source>
</evidence>
<keyword evidence="5" id="KW-0479">Metal-binding</keyword>
<evidence type="ECO:0000313" key="16">
    <source>
        <dbReference type="Proteomes" id="UP001212841"/>
    </source>
</evidence>
<evidence type="ECO:0000256" key="7">
    <source>
        <dbReference type="ARBA" id="ARBA00022786"/>
    </source>
</evidence>
<keyword evidence="4" id="KW-0808">Transferase</keyword>
<feature type="compositionally biased region" description="Basic and acidic residues" evidence="11">
    <location>
        <begin position="673"/>
        <end position="686"/>
    </location>
</feature>
<dbReference type="InterPro" id="IPR023321">
    <property type="entry name" value="PINIT"/>
</dbReference>
<keyword evidence="15" id="KW-0436">Ligase</keyword>
<protein>
    <submittedName>
        <fullName evidence="15">SUMO ligase siz1</fullName>
    </submittedName>
</protein>
<feature type="domain" description="SP-RING-type" evidence="13">
    <location>
        <begin position="295"/>
        <end position="380"/>
    </location>
</feature>
<dbReference type="InterPro" id="IPR038654">
    <property type="entry name" value="PINIT_sf"/>
</dbReference>
<comment type="similarity">
    <text evidence="3">Belongs to the PIAS family.</text>
</comment>
<evidence type="ECO:0000256" key="2">
    <source>
        <dbReference type="ARBA" id="ARBA00004718"/>
    </source>
</evidence>
<comment type="pathway">
    <text evidence="2">Protein modification; protein sumoylation.</text>
</comment>
<dbReference type="EMBL" id="JADGJD010001193">
    <property type="protein sequence ID" value="KAJ3046168.1"/>
    <property type="molecule type" value="Genomic_DNA"/>
</dbReference>
<evidence type="ECO:0000256" key="5">
    <source>
        <dbReference type="ARBA" id="ARBA00022723"/>
    </source>
</evidence>